<dbReference type="AlphaFoldDB" id="A0A7X0B021"/>
<dbReference type="Proteomes" id="UP000539175">
    <property type="component" value="Unassembled WGS sequence"/>
</dbReference>
<keyword evidence="3" id="KW-1185">Reference proteome</keyword>
<feature type="compositionally biased region" description="Low complexity" evidence="1">
    <location>
        <begin position="145"/>
        <end position="155"/>
    </location>
</feature>
<feature type="region of interest" description="Disordered" evidence="1">
    <location>
        <begin position="33"/>
        <end position="59"/>
    </location>
</feature>
<reference evidence="2 3" key="1">
    <citation type="submission" date="2020-08" db="EMBL/GenBank/DDBJ databases">
        <title>Genomic Encyclopedia of Type Strains, Phase IV (KMG-IV): sequencing the most valuable type-strain genomes for metagenomic binning, comparative biology and taxonomic classification.</title>
        <authorList>
            <person name="Goeker M."/>
        </authorList>
    </citation>
    <scope>NUCLEOTIDE SEQUENCE [LARGE SCALE GENOMIC DNA]</scope>
    <source>
        <strain evidence="2 3">DSM 22198</strain>
    </source>
</reference>
<proteinExistence type="predicted"/>
<sequence length="202" mass="19212">MALDGVLSTGSLYAQVPNGNLTAAYASSDTATETAGNAASGGTSAGATRAGGTGSSEDAASRFSAPAYISPVVNYDSQAAIAVTEFRDSVTGAVDYQIPSRQVVEQYRLRAAGSPRYQGGTTLLPAEVTAPSRDQPTAGGAPDRTASTGSGTAGTAAGGTDAGSGTSTAGTGASGGSGGAVISPTVAAITLGAAAASVNVVA</sequence>
<accession>A0A7X0B021</accession>
<protein>
    <submittedName>
        <fullName evidence="2">Uncharacterized protein</fullName>
    </submittedName>
</protein>
<dbReference type="RefSeq" id="WP_184801354.1">
    <property type="nucleotide sequence ID" value="NZ_JACIIZ010000007.1"/>
</dbReference>
<evidence type="ECO:0000313" key="2">
    <source>
        <dbReference type="EMBL" id="MBB6252190.1"/>
    </source>
</evidence>
<feature type="region of interest" description="Disordered" evidence="1">
    <location>
        <begin position="115"/>
        <end position="177"/>
    </location>
</feature>
<organism evidence="2 3">
    <name type="scientific">Nitrospirillum iridis</name>
    <dbReference type="NCBI Taxonomy" id="765888"/>
    <lineage>
        <taxon>Bacteria</taxon>
        <taxon>Pseudomonadati</taxon>
        <taxon>Pseudomonadota</taxon>
        <taxon>Alphaproteobacteria</taxon>
        <taxon>Rhodospirillales</taxon>
        <taxon>Azospirillaceae</taxon>
        <taxon>Nitrospirillum</taxon>
    </lineage>
</organism>
<name>A0A7X0B021_9PROT</name>
<evidence type="ECO:0000313" key="3">
    <source>
        <dbReference type="Proteomes" id="UP000539175"/>
    </source>
</evidence>
<comment type="caution">
    <text evidence="2">The sequence shown here is derived from an EMBL/GenBank/DDBJ whole genome shotgun (WGS) entry which is preliminary data.</text>
</comment>
<dbReference type="EMBL" id="JACIIZ010000007">
    <property type="protein sequence ID" value="MBB6252190.1"/>
    <property type="molecule type" value="Genomic_DNA"/>
</dbReference>
<evidence type="ECO:0000256" key="1">
    <source>
        <dbReference type="SAM" id="MobiDB-lite"/>
    </source>
</evidence>
<feature type="compositionally biased region" description="Low complexity" evidence="1">
    <location>
        <begin position="33"/>
        <end position="48"/>
    </location>
</feature>
<gene>
    <name evidence="2" type="ORF">FHS74_002750</name>
</gene>